<dbReference type="Gene3D" id="1.20.1280.50">
    <property type="match status" value="1"/>
</dbReference>
<accession>A0AAW1PJP6</accession>
<evidence type="ECO:0000313" key="4">
    <source>
        <dbReference type="Proteomes" id="UP001489004"/>
    </source>
</evidence>
<dbReference type="InterPro" id="IPR036047">
    <property type="entry name" value="F-box-like_dom_sf"/>
</dbReference>
<dbReference type="PROSITE" id="PS50181">
    <property type="entry name" value="FBOX"/>
    <property type="match status" value="1"/>
</dbReference>
<dbReference type="PANTHER" id="PTHR16083:SF83">
    <property type="entry name" value="LEUCINE-RICH REPEAT-CONTAINING PROTEIN 40"/>
    <property type="match status" value="1"/>
</dbReference>
<dbReference type="GO" id="GO:0005930">
    <property type="term" value="C:axoneme"/>
    <property type="evidence" value="ECO:0007669"/>
    <property type="project" value="UniProtKB-SubCell"/>
</dbReference>
<dbReference type="InterPro" id="IPR001810">
    <property type="entry name" value="F-box_dom"/>
</dbReference>
<evidence type="ECO:0000256" key="1">
    <source>
        <dbReference type="ARBA" id="ARBA00004430"/>
    </source>
</evidence>
<dbReference type="InterPro" id="IPR032675">
    <property type="entry name" value="LRR_dom_sf"/>
</dbReference>
<dbReference type="EMBL" id="JALJOR010000011">
    <property type="protein sequence ID" value="KAK9808741.1"/>
    <property type="molecule type" value="Genomic_DNA"/>
</dbReference>
<sequence length="398" mass="43212">MLPALSNLESLIITVRIDDYHRNTIGLGTGLFCLSELTNLRVLSLGADPETPEDDDKEDPDVAIHGALGLASIWDLTRLTKLHLSSHGIKHISTDISRLQQLKDLEVVACGWTDGCQMRLPSGLGTLSQLDTLSLRRTYFNHDDEDLCLTRLTSLRKLDLHGSVHPITSKVQTSRCLQPQVQPPGPGAALPVSMAIYNMAGPGSISEASAELPTIPTDVLADIFSRLPVSDRLAAQLVCKQWGPSDPVPEWQLVRTGTLRRMFALLSSSLRELNLGCCNDLWWHEDAVLCMLPALSNLQSLVITVYTKRWQTVGLGTGLLGLSSLTSLPKLSVGADPETKEDYEEDVVTDAIHGVDCLAGIWGLTRLTSLHLQSHSIEHIPDDLSRRAGLGPAGHAAG</sequence>
<dbReference type="Proteomes" id="UP001489004">
    <property type="component" value="Unassembled WGS sequence"/>
</dbReference>
<gene>
    <name evidence="3" type="ORF">WJX72_002843</name>
</gene>
<evidence type="ECO:0000259" key="2">
    <source>
        <dbReference type="PROSITE" id="PS50181"/>
    </source>
</evidence>
<proteinExistence type="predicted"/>
<evidence type="ECO:0000313" key="3">
    <source>
        <dbReference type="EMBL" id="KAK9808741.1"/>
    </source>
</evidence>
<dbReference type="SUPFAM" id="SSF81383">
    <property type="entry name" value="F-box domain"/>
    <property type="match status" value="1"/>
</dbReference>
<reference evidence="3 4" key="1">
    <citation type="journal article" date="2024" name="Nat. Commun.">
        <title>Phylogenomics reveals the evolutionary origins of lichenization in chlorophyte algae.</title>
        <authorList>
            <person name="Puginier C."/>
            <person name="Libourel C."/>
            <person name="Otte J."/>
            <person name="Skaloud P."/>
            <person name="Haon M."/>
            <person name="Grisel S."/>
            <person name="Petersen M."/>
            <person name="Berrin J.G."/>
            <person name="Delaux P.M."/>
            <person name="Dal Grande F."/>
            <person name="Keller J."/>
        </authorList>
    </citation>
    <scope>NUCLEOTIDE SEQUENCE [LARGE SCALE GENOMIC DNA]</scope>
    <source>
        <strain evidence="3 4">SAG 2043</strain>
    </source>
</reference>
<protein>
    <recommendedName>
        <fullName evidence="2">F-box domain-containing protein</fullName>
    </recommendedName>
</protein>
<dbReference type="Pfam" id="PF12937">
    <property type="entry name" value="F-box-like"/>
    <property type="match status" value="1"/>
</dbReference>
<dbReference type="AlphaFoldDB" id="A0AAW1PJP6"/>
<feature type="domain" description="F-box" evidence="2">
    <location>
        <begin position="209"/>
        <end position="266"/>
    </location>
</feature>
<dbReference type="SUPFAM" id="SSF52058">
    <property type="entry name" value="L domain-like"/>
    <property type="match status" value="1"/>
</dbReference>
<organism evidence="3 4">
    <name type="scientific">[Myrmecia] bisecta</name>
    <dbReference type="NCBI Taxonomy" id="41462"/>
    <lineage>
        <taxon>Eukaryota</taxon>
        <taxon>Viridiplantae</taxon>
        <taxon>Chlorophyta</taxon>
        <taxon>core chlorophytes</taxon>
        <taxon>Trebouxiophyceae</taxon>
        <taxon>Trebouxiales</taxon>
        <taxon>Trebouxiaceae</taxon>
        <taxon>Myrmecia</taxon>
    </lineage>
</organism>
<name>A0AAW1PJP6_9CHLO</name>
<keyword evidence="4" id="KW-1185">Reference proteome</keyword>
<dbReference type="Gene3D" id="3.80.10.10">
    <property type="entry name" value="Ribonuclease Inhibitor"/>
    <property type="match status" value="1"/>
</dbReference>
<comment type="subcellular location">
    <subcellularLocation>
        <location evidence="1">Cytoplasm</location>
        <location evidence="1">Cytoskeleton</location>
        <location evidence="1">Cilium axoneme</location>
    </subcellularLocation>
</comment>
<comment type="caution">
    <text evidence="3">The sequence shown here is derived from an EMBL/GenBank/DDBJ whole genome shotgun (WGS) entry which is preliminary data.</text>
</comment>
<dbReference type="PANTHER" id="PTHR16083">
    <property type="entry name" value="LEUCINE RICH REPEAT CONTAINING PROTEIN"/>
    <property type="match status" value="1"/>
</dbReference>